<evidence type="ECO:0000313" key="8">
    <source>
        <dbReference type="Proteomes" id="UP000245138"/>
    </source>
</evidence>
<dbReference type="PANTHER" id="PTHR43776:SF7">
    <property type="entry name" value="D,D-DIPEPTIDE TRANSPORT ATP-BINDING PROTEIN DDPF-RELATED"/>
    <property type="match status" value="1"/>
</dbReference>
<keyword evidence="3" id="KW-0547">Nucleotide-binding</keyword>
<comment type="similarity">
    <text evidence="1">Belongs to the ABC transporter superfamily.</text>
</comment>
<dbReference type="Proteomes" id="UP000245138">
    <property type="component" value="Unassembled WGS sequence"/>
</dbReference>
<evidence type="ECO:0000259" key="6">
    <source>
        <dbReference type="PROSITE" id="PS50893"/>
    </source>
</evidence>
<dbReference type="GO" id="GO:0005524">
    <property type="term" value="F:ATP binding"/>
    <property type="evidence" value="ECO:0007669"/>
    <property type="project" value="UniProtKB-KW"/>
</dbReference>
<dbReference type="PANTHER" id="PTHR43776">
    <property type="entry name" value="TRANSPORT ATP-BINDING PROTEIN"/>
    <property type="match status" value="1"/>
</dbReference>
<feature type="compositionally biased region" description="Low complexity" evidence="5">
    <location>
        <begin position="579"/>
        <end position="588"/>
    </location>
</feature>
<dbReference type="SUPFAM" id="SSF52540">
    <property type="entry name" value="P-loop containing nucleoside triphosphate hydrolases"/>
    <property type="match status" value="2"/>
</dbReference>
<dbReference type="GO" id="GO:0016887">
    <property type="term" value="F:ATP hydrolysis activity"/>
    <property type="evidence" value="ECO:0007669"/>
    <property type="project" value="InterPro"/>
</dbReference>
<dbReference type="EMBL" id="QDKJ01000003">
    <property type="protein sequence ID" value="PWC14115.1"/>
    <property type="molecule type" value="Genomic_DNA"/>
</dbReference>
<dbReference type="InterPro" id="IPR050319">
    <property type="entry name" value="ABC_transp_ATP-bind"/>
</dbReference>
<reference evidence="7 8" key="1">
    <citation type="submission" date="2018-04" db="EMBL/GenBank/DDBJ databases">
        <title>Brenneria corticis sp.nov.</title>
        <authorList>
            <person name="Li Y."/>
        </authorList>
    </citation>
    <scope>NUCLEOTIDE SEQUENCE [LARGE SCALE GENOMIC DNA]</scope>
    <source>
        <strain evidence="7 8">LMG 27715</strain>
    </source>
</reference>
<organism evidence="7 8">
    <name type="scientific">Brenneria roseae subsp. americana</name>
    <dbReference type="NCBI Taxonomy" id="1508507"/>
    <lineage>
        <taxon>Bacteria</taxon>
        <taxon>Pseudomonadati</taxon>
        <taxon>Pseudomonadota</taxon>
        <taxon>Gammaproteobacteria</taxon>
        <taxon>Enterobacterales</taxon>
        <taxon>Pectobacteriaceae</taxon>
        <taxon>Brenneria</taxon>
    </lineage>
</organism>
<dbReference type="InterPro" id="IPR003439">
    <property type="entry name" value="ABC_transporter-like_ATP-bd"/>
</dbReference>
<dbReference type="FunFam" id="3.40.50.300:FF:000016">
    <property type="entry name" value="Oligopeptide ABC transporter ATP-binding component"/>
    <property type="match status" value="2"/>
</dbReference>
<keyword evidence="2" id="KW-0813">Transport</keyword>
<evidence type="ECO:0000313" key="7">
    <source>
        <dbReference type="EMBL" id="PWC14115.1"/>
    </source>
</evidence>
<dbReference type="AlphaFoldDB" id="A0A2U1TXI8"/>
<feature type="region of interest" description="Disordered" evidence="5">
    <location>
        <begin position="547"/>
        <end position="588"/>
    </location>
</feature>
<dbReference type="NCBIfam" id="NF008453">
    <property type="entry name" value="PRK11308.1"/>
    <property type="match status" value="2"/>
</dbReference>
<dbReference type="CDD" id="cd03257">
    <property type="entry name" value="ABC_NikE_OppD_transporters"/>
    <property type="match status" value="2"/>
</dbReference>
<dbReference type="Pfam" id="PF00005">
    <property type="entry name" value="ABC_tran"/>
    <property type="match status" value="2"/>
</dbReference>
<protein>
    <submittedName>
        <fullName evidence="7">Glutathione ABC transporter ATP-binding protein GsiA</fullName>
    </submittedName>
</protein>
<feature type="compositionally biased region" description="Basic and acidic residues" evidence="5">
    <location>
        <begin position="554"/>
        <end position="571"/>
    </location>
</feature>
<dbReference type="NCBIfam" id="NF007739">
    <property type="entry name" value="PRK10419.1"/>
    <property type="match status" value="2"/>
</dbReference>
<dbReference type="InterPro" id="IPR027417">
    <property type="entry name" value="P-loop_NTPase"/>
</dbReference>
<dbReference type="PROSITE" id="PS00211">
    <property type="entry name" value="ABC_TRANSPORTER_1"/>
    <property type="match status" value="2"/>
</dbReference>
<name>A0A2U1TXI8_9GAMM</name>
<evidence type="ECO:0000256" key="3">
    <source>
        <dbReference type="ARBA" id="ARBA00022741"/>
    </source>
</evidence>
<evidence type="ECO:0000256" key="2">
    <source>
        <dbReference type="ARBA" id="ARBA00022448"/>
    </source>
</evidence>
<sequence>MTVLLDIKGLSVHFREQSAVDNLDLQITAGEMLALVGESGCGKSTTALSIMRLLPKQATISGSILLDGTSVLHQSEKQLAAMRGNDISMIFQEPMTSLNPVLTIGQQVAEALLLHKPLSRTQARERAIELLDLVKLPNSSRRFNDYPHSLSGGQRQRVMIAIAIACQPRLLIADEPTTALDVTIQAQILALLDELRRELNMAVLLITHDLGIVAQWADRVAVMHNGRKLEEGVVEAVLNNPQHTYTQGLLRASLHMDQGQHYRQSSLAEIRFSDKTGFTLSHPPLRASHRAAAQPDDSPILSVENLTVTYDNDRDGVTAVNDVSLHIQAGETLGLVGESGCGKSTLSRAIMQLEPVQNGKVLFNGQNLSSLSRKALLPWRKQIQMIFQDPYSSLNPRQRVDEILGYALSIHGIKDRQERERRIVRILDDVGLPSTARSRYAHEFSGGQRQRIGIARALVLRPQLVICDEPVSALDVSIQAQVLNLLVDLKTELGLTYLFISHDLAVVRYIADRVLVMNDGRIVEEGDHQRIWHQPQHPYTRTLLNAVPGNTNHRQPETRFGADKGKKDEGNAARGVLPSASVVSSSLR</sequence>
<dbReference type="InterPro" id="IPR017871">
    <property type="entry name" value="ABC_transporter-like_CS"/>
</dbReference>
<dbReference type="GO" id="GO:0015833">
    <property type="term" value="P:peptide transport"/>
    <property type="evidence" value="ECO:0007669"/>
    <property type="project" value="InterPro"/>
</dbReference>
<gene>
    <name evidence="7" type="ORF">B4923_04155</name>
</gene>
<dbReference type="Pfam" id="PF08352">
    <property type="entry name" value="oligo_HPY"/>
    <property type="match status" value="2"/>
</dbReference>
<evidence type="ECO:0000256" key="5">
    <source>
        <dbReference type="SAM" id="MobiDB-lite"/>
    </source>
</evidence>
<accession>A0A2U1TXI8</accession>
<dbReference type="OrthoDB" id="9784450at2"/>
<proteinExistence type="inferred from homology"/>
<dbReference type="GO" id="GO:0055085">
    <property type="term" value="P:transmembrane transport"/>
    <property type="evidence" value="ECO:0007669"/>
    <property type="project" value="UniProtKB-ARBA"/>
</dbReference>
<dbReference type="RefSeq" id="WP_109053117.1">
    <property type="nucleotide sequence ID" value="NZ_QDKJ01000003.1"/>
</dbReference>
<keyword evidence="4 7" id="KW-0067">ATP-binding</keyword>
<dbReference type="InterPro" id="IPR003593">
    <property type="entry name" value="AAA+_ATPase"/>
</dbReference>
<feature type="domain" description="ABC transporter" evidence="6">
    <location>
        <begin position="5"/>
        <end position="250"/>
    </location>
</feature>
<dbReference type="Gene3D" id="3.40.50.300">
    <property type="entry name" value="P-loop containing nucleotide triphosphate hydrolases"/>
    <property type="match status" value="2"/>
</dbReference>
<evidence type="ECO:0000256" key="1">
    <source>
        <dbReference type="ARBA" id="ARBA00005417"/>
    </source>
</evidence>
<evidence type="ECO:0000256" key="4">
    <source>
        <dbReference type="ARBA" id="ARBA00022840"/>
    </source>
</evidence>
<keyword evidence="8" id="KW-1185">Reference proteome</keyword>
<dbReference type="InterPro" id="IPR013563">
    <property type="entry name" value="Oligopep_ABC_C"/>
</dbReference>
<dbReference type="SMART" id="SM00382">
    <property type="entry name" value="AAA"/>
    <property type="match status" value="2"/>
</dbReference>
<comment type="caution">
    <text evidence="7">The sequence shown here is derived from an EMBL/GenBank/DDBJ whole genome shotgun (WGS) entry which is preliminary data.</text>
</comment>
<dbReference type="PROSITE" id="PS50893">
    <property type="entry name" value="ABC_TRANSPORTER_2"/>
    <property type="match status" value="2"/>
</dbReference>
<feature type="domain" description="ABC transporter" evidence="6">
    <location>
        <begin position="301"/>
        <end position="544"/>
    </location>
</feature>